<organism evidence="2 3">
    <name type="scientific">Akanthomyces muscarius</name>
    <name type="common">Entomopathogenic fungus</name>
    <name type="synonym">Lecanicillium muscarium</name>
    <dbReference type="NCBI Taxonomy" id="2231603"/>
    <lineage>
        <taxon>Eukaryota</taxon>
        <taxon>Fungi</taxon>
        <taxon>Dikarya</taxon>
        <taxon>Ascomycota</taxon>
        <taxon>Pezizomycotina</taxon>
        <taxon>Sordariomycetes</taxon>
        <taxon>Hypocreomycetidae</taxon>
        <taxon>Hypocreales</taxon>
        <taxon>Cordycipitaceae</taxon>
        <taxon>Akanthomyces</taxon>
    </lineage>
</organism>
<dbReference type="KEGG" id="amus:LMH87_002863"/>
<keyword evidence="3" id="KW-1185">Reference proteome</keyword>
<comment type="caution">
    <text evidence="2">The sequence shown here is derived from an EMBL/GenBank/DDBJ whole genome shotgun (WGS) entry which is preliminary data.</text>
</comment>
<evidence type="ECO:0000313" key="3">
    <source>
        <dbReference type="Proteomes" id="UP001144673"/>
    </source>
</evidence>
<evidence type="ECO:0000313" key="2">
    <source>
        <dbReference type="EMBL" id="KAJ4148390.1"/>
    </source>
</evidence>
<protein>
    <submittedName>
        <fullName evidence="2">Uncharacterized protein</fullName>
    </submittedName>
</protein>
<dbReference type="Proteomes" id="UP001144673">
    <property type="component" value="Chromosome 3"/>
</dbReference>
<accession>A0A9W8UIZ3</accession>
<dbReference type="EMBL" id="JAJHUN010000010">
    <property type="protein sequence ID" value="KAJ4148390.1"/>
    <property type="molecule type" value="Genomic_DNA"/>
</dbReference>
<dbReference type="RefSeq" id="XP_056051331.1">
    <property type="nucleotide sequence ID" value="XM_056194389.1"/>
</dbReference>
<dbReference type="PANTHER" id="PTHR38116">
    <property type="entry name" value="CHROMOSOME 7, WHOLE GENOME SHOTGUN SEQUENCE"/>
    <property type="match status" value="1"/>
</dbReference>
<proteinExistence type="predicted"/>
<evidence type="ECO:0000256" key="1">
    <source>
        <dbReference type="SAM" id="MobiDB-lite"/>
    </source>
</evidence>
<dbReference type="Pfam" id="PF11905">
    <property type="entry name" value="DUF3425"/>
    <property type="match status" value="1"/>
</dbReference>
<dbReference type="AlphaFoldDB" id="A0A9W8UIZ3"/>
<sequence>MRKKKSAFYIKLQIDVSACQPVGIIMVTPGSEDTWADVAAPSLRRLVQNRLNQRLSRQRKREKEEATGATRRSRGRPSKASATAASTVITPSVAAKVPAKSCLSDSPSNASYTLATPGVQDFGKLVLKLVENLSTVVLRRLSCGDPSSDLLLHLTTLNSLRAVTYIMGMLDLPANEMHDDDSISQFNSQDPVVVARRHLLPPSLQPTAAQVAVAHHPWIDVFPFPSFRDSLLRHEEELAADEGEHGDADLCGDTLGLNPHRPAGLLVWGDPWQAEAWEVSEAFASKWRWILHDCHEIRASTNYWRARRGEPVLEEEW</sequence>
<dbReference type="GeneID" id="80890022"/>
<dbReference type="InterPro" id="IPR021833">
    <property type="entry name" value="DUF3425"/>
</dbReference>
<gene>
    <name evidence="2" type="ORF">LMH87_002863</name>
</gene>
<name>A0A9W8UIZ3_AKAMU</name>
<dbReference type="PANTHER" id="PTHR38116:SF5">
    <property type="entry name" value="BZIP DOMAIN-CONTAINING PROTEIN"/>
    <property type="match status" value="1"/>
</dbReference>
<reference evidence="2" key="1">
    <citation type="journal article" date="2023" name="Access Microbiol">
        <title>De-novo genome assembly for Akanthomyces muscarius, a biocontrol agent of insect agricultural pests.</title>
        <authorList>
            <person name="Erdos Z."/>
            <person name="Studholme D.J."/>
            <person name="Raymond B."/>
            <person name="Sharma M."/>
        </authorList>
    </citation>
    <scope>NUCLEOTIDE SEQUENCE</scope>
    <source>
        <strain evidence="2">Ve6</strain>
    </source>
</reference>
<feature type="region of interest" description="Disordered" evidence="1">
    <location>
        <begin position="50"/>
        <end position="86"/>
    </location>
</feature>